<dbReference type="InterPro" id="IPR013083">
    <property type="entry name" value="Znf_RING/FYVE/PHD"/>
</dbReference>
<keyword evidence="4 8" id="KW-0863">Zinc-finger</keyword>
<dbReference type="RefSeq" id="XP_009018655.1">
    <property type="nucleotide sequence ID" value="XM_009020407.1"/>
</dbReference>
<keyword evidence="12" id="KW-1185">Reference proteome</keyword>
<dbReference type="InterPro" id="IPR001841">
    <property type="entry name" value="Znf_RING"/>
</dbReference>
<evidence type="ECO:0000256" key="8">
    <source>
        <dbReference type="PROSITE-ProRule" id="PRU00175"/>
    </source>
</evidence>
<evidence type="ECO:0000256" key="6">
    <source>
        <dbReference type="ARBA" id="ARBA00022989"/>
    </source>
</evidence>
<evidence type="ECO:0000256" key="2">
    <source>
        <dbReference type="ARBA" id="ARBA00022692"/>
    </source>
</evidence>
<dbReference type="EMBL" id="KB096648">
    <property type="protein sequence ID" value="ESO03248.1"/>
    <property type="molecule type" value="Genomic_DNA"/>
</dbReference>
<evidence type="ECO:0000313" key="10">
    <source>
        <dbReference type="EMBL" id="ESO03248.1"/>
    </source>
</evidence>
<protein>
    <recommendedName>
        <fullName evidence="9">RING-type domain-containing protein</fullName>
    </recommendedName>
</protein>
<dbReference type="PROSITE" id="PS50089">
    <property type="entry name" value="ZF_RING_2"/>
    <property type="match status" value="1"/>
</dbReference>
<keyword evidence="7" id="KW-0472">Membrane</keyword>
<dbReference type="InParanoid" id="T1G8I2"/>
<dbReference type="AlphaFoldDB" id="T1G8I2"/>
<sequence length="102" mass="12363">MRYFLPYIKDKFINEECCICSEEFVQSSFIYEMGCRHAFHFKCLDMWLENEGSCPCCRKDIAFKREKDSNYYYFIDNKEDGSILVIIYIVIKPFQYELDDII</sequence>
<evidence type="ECO:0000256" key="7">
    <source>
        <dbReference type="ARBA" id="ARBA00023136"/>
    </source>
</evidence>
<dbReference type="PANTHER" id="PTHR46539:SF1">
    <property type="entry name" value="E3 UBIQUITIN-PROTEIN LIGASE ATL42"/>
    <property type="match status" value="1"/>
</dbReference>
<evidence type="ECO:0000313" key="12">
    <source>
        <dbReference type="Proteomes" id="UP000015101"/>
    </source>
</evidence>
<dbReference type="SMART" id="SM00184">
    <property type="entry name" value="RING"/>
    <property type="match status" value="1"/>
</dbReference>
<dbReference type="FunFam" id="3.30.40.10:FF:000960">
    <property type="entry name" value="Uncharacterized protein"/>
    <property type="match status" value="1"/>
</dbReference>
<dbReference type="STRING" id="6412.T1G8I2"/>
<dbReference type="GO" id="GO:0016020">
    <property type="term" value="C:membrane"/>
    <property type="evidence" value="ECO:0007669"/>
    <property type="project" value="UniProtKB-SubCell"/>
</dbReference>
<feature type="domain" description="RING-type" evidence="9">
    <location>
        <begin position="17"/>
        <end position="58"/>
    </location>
</feature>
<keyword evidence="5" id="KW-0862">Zinc</keyword>
<dbReference type="GO" id="GO:0008270">
    <property type="term" value="F:zinc ion binding"/>
    <property type="evidence" value="ECO:0007669"/>
    <property type="project" value="UniProtKB-KW"/>
</dbReference>
<evidence type="ECO:0000313" key="11">
    <source>
        <dbReference type="EnsemblMetazoa" id="HelroP92540"/>
    </source>
</evidence>
<dbReference type="GeneID" id="20217379"/>
<evidence type="ECO:0000256" key="3">
    <source>
        <dbReference type="ARBA" id="ARBA00022723"/>
    </source>
</evidence>
<dbReference type="Gene3D" id="3.30.40.10">
    <property type="entry name" value="Zinc/RING finger domain, C3HC4 (zinc finger)"/>
    <property type="match status" value="1"/>
</dbReference>
<proteinExistence type="predicted"/>
<dbReference type="SUPFAM" id="SSF57850">
    <property type="entry name" value="RING/U-box"/>
    <property type="match status" value="1"/>
</dbReference>
<organism evidence="11 12">
    <name type="scientific">Helobdella robusta</name>
    <name type="common">Californian leech</name>
    <dbReference type="NCBI Taxonomy" id="6412"/>
    <lineage>
        <taxon>Eukaryota</taxon>
        <taxon>Metazoa</taxon>
        <taxon>Spiralia</taxon>
        <taxon>Lophotrochozoa</taxon>
        <taxon>Annelida</taxon>
        <taxon>Clitellata</taxon>
        <taxon>Hirudinea</taxon>
        <taxon>Rhynchobdellida</taxon>
        <taxon>Glossiphoniidae</taxon>
        <taxon>Helobdella</taxon>
    </lineage>
</organism>
<accession>T1G8I2</accession>
<comment type="subcellular location">
    <subcellularLocation>
        <location evidence="1">Membrane</location>
    </subcellularLocation>
</comment>
<dbReference type="PANTHER" id="PTHR46539">
    <property type="entry name" value="E3 UBIQUITIN-PROTEIN LIGASE ATL42"/>
    <property type="match status" value="1"/>
</dbReference>
<dbReference type="EMBL" id="AMQM01009578">
    <property type="status" value="NOT_ANNOTATED_CDS"/>
    <property type="molecule type" value="Genomic_DNA"/>
</dbReference>
<evidence type="ECO:0000256" key="5">
    <source>
        <dbReference type="ARBA" id="ARBA00022833"/>
    </source>
</evidence>
<evidence type="ECO:0000256" key="1">
    <source>
        <dbReference type="ARBA" id="ARBA00004370"/>
    </source>
</evidence>
<dbReference type="CTD" id="20217379"/>
<dbReference type="Proteomes" id="UP000015101">
    <property type="component" value="Unassembled WGS sequence"/>
</dbReference>
<keyword evidence="2" id="KW-0812">Transmembrane</keyword>
<evidence type="ECO:0000259" key="9">
    <source>
        <dbReference type="PROSITE" id="PS50089"/>
    </source>
</evidence>
<dbReference type="HOGENOM" id="CLU_181012_0_0_1"/>
<reference evidence="10 12" key="2">
    <citation type="journal article" date="2013" name="Nature">
        <title>Insights into bilaterian evolution from three spiralian genomes.</title>
        <authorList>
            <person name="Simakov O."/>
            <person name="Marletaz F."/>
            <person name="Cho S.J."/>
            <person name="Edsinger-Gonzales E."/>
            <person name="Havlak P."/>
            <person name="Hellsten U."/>
            <person name="Kuo D.H."/>
            <person name="Larsson T."/>
            <person name="Lv J."/>
            <person name="Arendt D."/>
            <person name="Savage R."/>
            <person name="Osoegawa K."/>
            <person name="de Jong P."/>
            <person name="Grimwood J."/>
            <person name="Chapman J.A."/>
            <person name="Shapiro H."/>
            <person name="Aerts A."/>
            <person name="Otillar R.P."/>
            <person name="Terry A.Y."/>
            <person name="Boore J.L."/>
            <person name="Grigoriev I.V."/>
            <person name="Lindberg D.R."/>
            <person name="Seaver E.C."/>
            <person name="Weisblat D.A."/>
            <person name="Putnam N.H."/>
            <person name="Rokhsar D.S."/>
        </authorList>
    </citation>
    <scope>NUCLEOTIDE SEQUENCE</scope>
</reference>
<dbReference type="OrthoDB" id="290834at2759"/>
<dbReference type="KEGG" id="hro:HELRODRAFT_92540"/>
<gene>
    <name evidence="11" type="primary">20217379</name>
    <name evidence="10" type="ORF">HELRODRAFT_92540</name>
</gene>
<name>T1G8I2_HELRO</name>
<evidence type="ECO:0000256" key="4">
    <source>
        <dbReference type="ARBA" id="ARBA00022771"/>
    </source>
</evidence>
<dbReference type="Pfam" id="PF13639">
    <property type="entry name" value="zf-RING_2"/>
    <property type="match status" value="1"/>
</dbReference>
<reference evidence="11" key="3">
    <citation type="submission" date="2015-06" db="UniProtKB">
        <authorList>
            <consortium name="EnsemblMetazoa"/>
        </authorList>
    </citation>
    <scope>IDENTIFICATION</scope>
</reference>
<reference evidence="12" key="1">
    <citation type="submission" date="2012-12" db="EMBL/GenBank/DDBJ databases">
        <authorList>
            <person name="Hellsten U."/>
            <person name="Grimwood J."/>
            <person name="Chapman J.A."/>
            <person name="Shapiro H."/>
            <person name="Aerts A."/>
            <person name="Otillar R.P."/>
            <person name="Terry A.Y."/>
            <person name="Boore J.L."/>
            <person name="Simakov O."/>
            <person name="Marletaz F."/>
            <person name="Cho S.-J."/>
            <person name="Edsinger-Gonzales E."/>
            <person name="Havlak P."/>
            <person name="Kuo D.-H."/>
            <person name="Larsson T."/>
            <person name="Lv J."/>
            <person name="Arendt D."/>
            <person name="Savage R."/>
            <person name="Osoegawa K."/>
            <person name="de Jong P."/>
            <person name="Lindberg D.R."/>
            <person name="Seaver E.C."/>
            <person name="Weisblat D.A."/>
            <person name="Putnam N.H."/>
            <person name="Grigoriev I.V."/>
            <person name="Rokhsar D.S."/>
        </authorList>
    </citation>
    <scope>NUCLEOTIDE SEQUENCE</scope>
</reference>
<keyword evidence="6" id="KW-1133">Transmembrane helix</keyword>
<keyword evidence="3" id="KW-0479">Metal-binding</keyword>
<dbReference type="EnsemblMetazoa" id="HelroT92540">
    <property type="protein sequence ID" value="HelroP92540"/>
    <property type="gene ID" value="HelroG92540"/>
</dbReference>